<organism evidence="4 5">
    <name type="scientific">Starmerella bacillaris</name>
    <name type="common">Yeast</name>
    <name type="synonym">Candida zemplinina</name>
    <dbReference type="NCBI Taxonomy" id="1247836"/>
    <lineage>
        <taxon>Eukaryota</taxon>
        <taxon>Fungi</taxon>
        <taxon>Dikarya</taxon>
        <taxon>Ascomycota</taxon>
        <taxon>Saccharomycotina</taxon>
        <taxon>Dipodascomycetes</taxon>
        <taxon>Dipodascales</taxon>
        <taxon>Trichomonascaceae</taxon>
        <taxon>Starmerella</taxon>
    </lineage>
</organism>
<keyword evidence="2" id="KW-0143">Chaperone</keyword>
<feature type="coiled-coil region" evidence="3">
    <location>
        <begin position="66"/>
        <end position="100"/>
    </location>
</feature>
<protein>
    <submittedName>
        <fullName evidence="4">Tubulin-binding prefolding complex subunit</fullName>
    </submittedName>
</protein>
<evidence type="ECO:0000256" key="3">
    <source>
        <dbReference type="SAM" id="Coils"/>
    </source>
</evidence>
<dbReference type="GO" id="GO:0006457">
    <property type="term" value="P:protein folding"/>
    <property type="evidence" value="ECO:0007669"/>
    <property type="project" value="InterPro"/>
</dbReference>
<dbReference type="EMBL" id="BTGC01000003">
    <property type="protein sequence ID" value="GMM49870.1"/>
    <property type="molecule type" value="Genomic_DNA"/>
</dbReference>
<proteinExistence type="inferred from homology"/>
<evidence type="ECO:0000313" key="5">
    <source>
        <dbReference type="Proteomes" id="UP001362899"/>
    </source>
</evidence>
<evidence type="ECO:0000313" key="4">
    <source>
        <dbReference type="EMBL" id="GMM49870.1"/>
    </source>
</evidence>
<evidence type="ECO:0000256" key="1">
    <source>
        <dbReference type="ARBA" id="ARBA00008045"/>
    </source>
</evidence>
<dbReference type="InterPro" id="IPR027235">
    <property type="entry name" value="PFD2"/>
</dbReference>
<gene>
    <name evidence="4" type="ORF">DASB73_008280</name>
</gene>
<dbReference type="Proteomes" id="UP001362899">
    <property type="component" value="Unassembled WGS sequence"/>
</dbReference>
<accession>A0AAV5REA5</accession>
<comment type="caution">
    <text evidence="4">The sequence shown here is derived from an EMBL/GenBank/DDBJ whole genome shotgun (WGS) entry which is preliminary data.</text>
</comment>
<dbReference type="Gene3D" id="1.10.287.370">
    <property type="match status" value="1"/>
</dbReference>
<dbReference type="GO" id="GO:0051082">
    <property type="term" value="F:unfolded protein binding"/>
    <property type="evidence" value="ECO:0007669"/>
    <property type="project" value="InterPro"/>
</dbReference>
<keyword evidence="5" id="KW-1185">Reference proteome</keyword>
<reference evidence="4 5" key="1">
    <citation type="journal article" date="2023" name="Elife">
        <title>Identification of key yeast species and microbe-microbe interactions impacting larval growth of Drosophila in the wild.</title>
        <authorList>
            <person name="Mure A."/>
            <person name="Sugiura Y."/>
            <person name="Maeda R."/>
            <person name="Honda K."/>
            <person name="Sakurai N."/>
            <person name="Takahashi Y."/>
            <person name="Watada M."/>
            <person name="Katoh T."/>
            <person name="Gotoh A."/>
            <person name="Gotoh Y."/>
            <person name="Taniguchi I."/>
            <person name="Nakamura K."/>
            <person name="Hayashi T."/>
            <person name="Katayama T."/>
            <person name="Uemura T."/>
            <person name="Hattori Y."/>
        </authorList>
    </citation>
    <scope>NUCLEOTIDE SEQUENCE [LARGE SCALE GENOMIC DNA]</scope>
    <source>
        <strain evidence="4 5">SB-73</strain>
    </source>
</reference>
<name>A0AAV5REA5_STABA</name>
<dbReference type="InterPro" id="IPR009053">
    <property type="entry name" value="Prefoldin"/>
</dbReference>
<feature type="coiled-coil region" evidence="3">
    <location>
        <begin position="2"/>
        <end position="36"/>
    </location>
</feature>
<comment type="similarity">
    <text evidence="1">Belongs to the prefoldin subunit beta family.</text>
</comment>
<keyword evidence="3" id="KW-0175">Coiled coil</keyword>
<sequence length="108" mass="12401">MSEQLQAQYNAFKSSIQDLTLKIQELKTDSEEHRIVLESLAQTDGERNCKRMIGTVLVDKKVKDVIPALEETLKGLEKAIETLKEDLKSTETRMDQWKKEHNIKVVSS</sequence>
<dbReference type="InterPro" id="IPR002777">
    <property type="entry name" value="PFD_beta-like"/>
</dbReference>
<dbReference type="Pfam" id="PF01920">
    <property type="entry name" value="Prefoldin_2"/>
    <property type="match status" value="1"/>
</dbReference>
<dbReference type="PANTHER" id="PTHR13303">
    <property type="entry name" value="PREFOLDIN SUBUNIT 2"/>
    <property type="match status" value="1"/>
</dbReference>
<evidence type="ECO:0000256" key="2">
    <source>
        <dbReference type="ARBA" id="ARBA00023186"/>
    </source>
</evidence>
<dbReference type="GO" id="GO:0016272">
    <property type="term" value="C:prefoldin complex"/>
    <property type="evidence" value="ECO:0007669"/>
    <property type="project" value="InterPro"/>
</dbReference>
<dbReference type="AlphaFoldDB" id="A0AAV5REA5"/>
<dbReference type="SUPFAM" id="SSF46579">
    <property type="entry name" value="Prefoldin"/>
    <property type="match status" value="1"/>
</dbReference>